<comment type="similarity">
    <text evidence="1">Belongs to the peptidase S41A family.</text>
</comment>
<dbReference type="PROSITE" id="PS50106">
    <property type="entry name" value="PDZ"/>
    <property type="match status" value="1"/>
</dbReference>
<dbReference type="Pfam" id="PF03572">
    <property type="entry name" value="Peptidase_S41"/>
    <property type="match status" value="1"/>
</dbReference>
<dbReference type="Gene3D" id="3.90.226.10">
    <property type="entry name" value="2-enoyl-CoA Hydratase, Chain A, domain 1"/>
    <property type="match status" value="1"/>
</dbReference>
<dbReference type="PANTHER" id="PTHR32060">
    <property type="entry name" value="TAIL-SPECIFIC PROTEASE"/>
    <property type="match status" value="1"/>
</dbReference>
<dbReference type="CDD" id="cd06782">
    <property type="entry name" value="cpPDZ_CPP-like"/>
    <property type="match status" value="1"/>
</dbReference>
<dbReference type="InterPro" id="IPR029045">
    <property type="entry name" value="ClpP/crotonase-like_dom_sf"/>
</dbReference>
<gene>
    <name evidence="8" type="ORF">ENT08_06810</name>
</gene>
<dbReference type="SMART" id="SM00245">
    <property type="entry name" value="TSPc"/>
    <property type="match status" value="1"/>
</dbReference>
<dbReference type="InterPro" id="IPR001478">
    <property type="entry name" value="PDZ"/>
</dbReference>
<keyword evidence="2" id="KW-0645">Protease</keyword>
<evidence type="ECO:0000256" key="2">
    <source>
        <dbReference type="ARBA" id="ARBA00022670"/>
    </source>
</evidence>
<protein>
    <submittedName>
        <fullName evidence="8">S41 family peptidase</fullName>
    </submittedName>
</protein>
<dbReference type="InterPro" id="IPR005151">
    <property type="entry name" value="Tail-specific_protease"/>
</dbReference>
<evidence type="ECO:0000256" key="4">
    <source>
        <dbReference type="ARBA" id="ARBA00022825"/>
    </source>
</evidence>
<reference evidence="8" key="1">
    <citation type="journal article" date="2020" name="mSystems">
        <title>Genome- and Community-Level Interaction Insights into Carbon Utilization and Element Cycling Functions of Hydrothermarchaeota in Hydrothermal Sediment.</title>
        <authorList>
            <person name="Zhou Z."/>
            <person name="Liu Y."/>
            <person name="Xu W."/>
            <person name="Pan J."/>
            <person name="Luo Z.H."/>
            <person name="Li M."/>
        </authorList>
    </citation>
    <scope>NUCLEOTIDE SEQUENCE [LARGE SCALE GENOMIC DNA]</scope>
    <source>
        <strain evidence="8">SpSt-548</strain>
    </source>
</reference>
<dbReference type="SUPFAM" id="SSF52096">
    <property type="entry name" value="ClpP/crotonase"/>
    <property type="match status" value="1"/>
</dbReference>
<proteinExistence type="inferred from homology"/>
<dbReference type="InterPro" id="IPR004447">
    <property type="entry name" value="Peptidase_S41A"/>
</dbReference>
<feature type="signal peptide" evidence="6">
    <location>
        <begin position="1"/>
        <end position="17"/>
    </location>
</feature>
<keyword evidence="3" id="KW-0378">Hydrolase</keyword>
<dbReference type="InterPro" id="IPR036034">
    <property type="entry name" value="PDZ_sf"/>
</dbReference>
<accession>A0A7V4G8L9</accession>
<evidence type="ECO:0000256" key="3">
    <source>
        <dbReference type="ARBA" id="ARBA00022801"/>
    </source>
</evidence>
<organism evidence="8">
    <name type="scientific">Desulfobacca acetoxidans</name>
    <dbReference type="NCBI Taxonomy" id="60893"/>
    <lineage>
        <taxon>Bacteria</taxon>
        <taxon>Pseudomonadati</taxon>
        <taxon>Thermodesulfobacteriota</taxon>
        <taxon>Desulfobaccia</taxon>
        <taxon>Desulfobaccales</taxon>
        <taxon>Desulfobaccaceae</taxon>
        <taxon>Desulfobacca</taxon>
    </lineage>
</organism>
<evidence type="ECO:0000259" key="7">
    <source>
        <dbReference type="PROSITE" id="PS50106"/>
    </source>
</evidence>
<feature type="region of interest" description="Disordered" evidence="5">
    <location>
        <begin position="341"/>
        <end position="370"/>
    </location>
</feature>
<evidence type="ECO:0000256" key="5">
    <source>
        <dbReference type="SAM" id="MobiDB-lite"/>
    </source>
</evidence>
<name>A0A7V4G8L9_9BACT</name>
<feature type="domain" description="PDZ" evidence="7">
    <location>
        <begin position="72"/>
        <end position="134"/>
    </location>
</feature>
<dbReference type="GO" id="GO:0030288">
    <property type="term" value="C:outer membrane-bounded periplasmic space"/>
    <property type="evidence" value="ECO:0007669"/>
    <property type="project" value="TreeGrafter"/>
</dbReference>
<dbReference type="Gene3D" id="3.30.750.44">
    <property type="match status" value="1"/>
</dbReference>
<keyword evidence="6" id="KW-0732">Signal</keyword>
<evidence type="ECO:0000256" key="6">
    <source>
        <dbReference type="SAM" id="SignalP"/>
    </source>
</evidence>
<dbReference type="GO" id="GO:0006508">
    <property type="term" value="P:proteolysis"/>
    <property type="evidence" value="ECO:0007669"/>
    <property type="project" value="UniProtKB-KW"/>
</dbReference>
<dbReference type="CDD" id="cd07560">
    <property type="entry name" value="Peptidase_S41_CPP"/>
    <property type="match status" value="1"/>
</dbReference>
<dbReference type="SUPFAM" id="SSF50156">
    <property type="entry name" value="PDZ domain-like"/>
    <property type="match status" value="1"/>
</dbReference>
<dbReference type="GO" id="GO:0008236">
    <property type="term" value="F:serine-type peptidase activity"/>
    <property type="evidence" value="ECO:0007669"/>
    <property type="project" value="UniProtKB-KW"/>
</dbReference>
<dbReference type="Gene3D" id="2.30.42.10">
    <property type="match status" value="1"/>
</dbReference>
<dbReference type="Pfam" id="PF13180">
    <property type="entry name" value="PDZ_2"/>
    <property type="match status" value="1"/>
</dbReference>
<dbReference type="EMBL" id="DSXI01000399">
    <property type="protein sequence ID" value="HGS05433.1"/>
    <property type="molecule type" value="Genomic_DNA"/>
</dbReference>
<feature type="chain" id="PRO_5030683846" evidence="6">
    <location>
        <begin position="18"/>
        <end position="394"/>
    </location>
</feature>
<dbReference type="PANTHER" id="PTHR32060:SF30">
    <property type="entry name" value="CARBOXY-TERMINAL PROCESSING PROTEASE CTPA"/>
    <property type="match status" value="1"/>
</dbReference>
<evidence type="ECO:0000313" key="8">
    <source>
        <dbReference type="EMBL" id="HGS05433.1"/>
    </source>
</evidence>
<sequence>MAAALVVVLGGALPLQAAPSNYEALRLLTEALHEISQKFVTPKKEGEMLDGALRGMVNSLDPDSSFLTPEEYADYQKGAKGYAAEAGLELVFKDHVLTAVSVLDEGPAARAGMKAGDHILKIDGQLIRNLTTQEGMRRFQGPAGKNLKLQVLRNGLVKPLDLTLVLEPLGPPRLSFLVLKDGYAYIRIPYFSDEVPGELAKVLNQVKHQTPPVKGLILDLRNNARGTLEQSVKTASLFIGGKEVVTTKGRLSGTDEKFTGSPQNLALKPGTPLVILVDQGTARAAEILTAALRHYGLGVTLGAKTFGLCGVTRAMPLQDGSALLMTVAYCYTPGGKKISGQGLEPDVEGVKPGEGAAQHTGPAPPPDKDPWVLQALELLKSGKAAQLAKSAPAY</sequence>
<dbReference type="GO" id="GO:0007165">
    <property type="term" value="P:signal transduction"/>
    <property type="evidence" value="ECO:0007669"/>
    <property type="project" value="TreeGrafter"/>
</dbReference>
<keyword evidence="4" id="KW-0720">Serine protease</keyword>
<dbReference type="SMART" id="SM00228">
    <property type="entry name" value="PDZ"/>
    <property type="match status" value="1"/>
</dbReference>
<evidence type="ECO:0000256" key="1">
    <source>
        <dbReference type="ARBA" id="ARBA00009179"/>
    </source>
</evidence>
<dbReference type="AlphaFoldDB" id="A0A7V4G8L9"/>
<dbReference type="GO" id="GO:0004175">
    <property type="term" value="F:endopeptidase activity"/>
    <property type="evidence" value="ECO:0007669"/>
    <property type="project" value="TreeGrafter"/>
</dbReference>
<comment type="caution">
    <text evidence="8">The sequence shown here is derived from an EMBL/GenBank/DDBJ whole genome shotgun (WGS) entry which is preliminary data.</text>
</comment>